<evidence type="ECO:0000256" key="10">
    <source>
        <dbReference type="ARBA" id="ARBA00022840"/>
    </source>
</evidence>
<dbReference type="InterPro" id="IPR036890">
    <property type="entry name" value="HATPase_C_sf"/>
</dbReference>
<evidence type="ECO:0000256" key="1">
    <source>
        <dbReference type="ARBA" id="ARBA00000085"/>
    </source>
</evidence>
<keyword evidence="7 14" id="KW-0812">Transmembrane</keyword>
<keyword evidence="8" id="KW-0547">Nucleotide-binding</keyword>
<reference evidence="17 18" key="1">
    <citation type="submission" date="2019-06" db="EMBL/GenBank/DDBJ databases">
        <title>Sequencing the genomes of 1000 actinobacteria strains.</title>
        <authorList>
            <person name="Klenk H.-P."/>
        </authorList>
    </citation>
    <scope>NUCLEOTIDE SEQUENCE [LARGE SCALE GENOMIC DNA]</scope>
    <source>
        <strain evidence="17 18">DSM 18031</strain>
    </source>
</reference>
<evidence type="ECO:0000313" key="18">
    <source>
        <dbReference type="Proteomes" id="UP000318331"/>
    </source>
</evidence>
<evidence type="ECO:0000256" key="5">
    <source>
        <dbReference type="ARBA" id="ARBA00022553"/>
    </source>
</evidence>
<dbReference type="EMBL" id="VFPN01000003">
    <property type="protein sequence ID" value="TQM61552.1"/>
    <property type="molecule type" value="Genomic_DNA"/>
</dbReference>
<evidence type="ECO:0000256" key="14">
    <source>
        <dbReference type="SAM" id="Phobius"/>
    </source>
</evidence>
<dbReference type="InterPro" id="IPR004358">
    <property type="entry name" value="Sig_transdc_His_kin-like_C"/>
</dbReference>
<evidence type="ECO:0000256" key="3">
    <source>
        <dbReference type="ARBA" id="ARBA00012438"/>
    </source>
</evidence>
<keyword evidence="18" id="KW-1185">Reference proteome</keyword>
<dbReference type="GO" id="GO:0005524">
    <property type="term" value="F:ATP binding"/>
    <property type="evidence" value="ECO:0007669"/>
    <property type="project" value="UniProtKB-KW"/>
</dbReference>
<dbReference type="AlphaFoldDB" id="A0A543HTC5"/>
<evidence type="ECO:0000259" key="15">
    <source>
        <dbReference type="PROSITE" id="PS50109"/>
    </source>
</evidence>
<dbReference type="GO" id="GO:0000155">
    <property type="term" value="F:phosphorelay sensor kinase activity"/>
    <property type="evidence" value="ECO:0007669"/>
    <property type="project" value="InterPro"/>
</dbReference>
<dbReference type="Pfam" id="PF02518">
    <property type="entry name" value="HATPase_c"/>
    <property type="match status" value="1"/>
</dbReference>
<keyword evidence="6" id="KW-0808">Transferase</keyword>
<protein>
    <recommendedName>
        <fullName evidence="3">histidine kinase</fullName>
        <ecNumber evidence="3">2.7.13.3</ecNumber>
    </recommendedName>
</protein>
<keyword evidence="13 14" id="KW-0472">Membrane</keyword>
<dbReference type="SUPFAM" id="SSF55874">
    <property type="entry name" value="ATPase domain of HSP90 chaperone/DNA topoisomerase II/histidine kinase"/>
    <property type="match status" value="1"/>
</dbReference>
<dbReference type="PROSITE" id="PS50112">
    <property type="entry name" value="PAS"/>
    <property type="match status" value="1"/>
</dbReference>
<dbReference type="PROSITE" id="PS50109">
    <property type="entry name" value="HIS_KIN"/>
    <property type="match status" value="1"/>
</dbReference>
<feature type="domain" description="Histidine kinase" evidence="15">
    <location>
        <begin position="456"/>
        <end position="571"/>
    </location>
</feature>
<sequence>MFILFTSGLLTAQTWRSATAPPSGDNRGMTRWSIAKRFFIGQLSFILLLAIVGSVALVIDAADRIDRETRERMLTLSTSVALNPFVIDAVQTAHPSELLQPYAESLMDAANADFITIMDTHRIRYTHRNRDMIGGRFEGNITPALHGQAFTEIHNGSLGPTVRGIVPITSSDGTVIAIVSSGVTVSNVNLAVNARLPLVAAVAATLILVGALISLGLSRYLRRVTYGRGPEQISQMYAFYDAVLHSIGEGMLLVNPQGELVLYNTQAAELLGLPPMKPEAPPLPLRTADLPAELGELLAGGTSVDSEVVLTPSRVLLVTQRPARASGTGGRAASLGTVAIIRDRTDMQRLSGELDSMHTLADALRSQTHEHSNRLHTIVTLIELGRGDEALRFATHEVEQGQILTDRVVNAVGEPALSALLVGKTAQASERGVSLIIVSDGVVPPHGISAHDAVTIMGNLIDNALDAAARTVEEGAETHTPEERWVEVVLISTATELTISVLDSGLGLQGLRPEELWARGFSTKQDAGQGRGIGLALVRQTARSIGGTITVEDSEETVAGARFTVTVPFHAANRPSDQDEAR</sequence>
<name>A0A543HTC5_9MICO</name>
<dbReference type="SUPFAM" id="SSF55890">
    <property type="entry name" value="Sporulation response regulatory protein Spo0B"/>
    <property type="match status" value="1"/>
</dbReference>
<dbReference type="GO" id="GO:0005886">
    <property type="term" value="C:plasma membrane"/>
    <property type="evidence" value="ECO:0007669"/>
    <property type="project" value="UniProtKB-SubCell"/>
</dbReference>
<evidence type="ECO:0000256" key="13">
    <source>
        <dbReference type="ARBA" id="ARBA00023136"/>
    </source>
</evidence>
<keyword evidence="4" id="KW-1003">Cell membrane</keyword>
<dbReference type="InterPro" id="IPR000014">
    <property type="entry name" value="PAS"/>
</dbReference>
<dbReference type="PANTHER" id="PTHR43547">
    <property type="entry name" value="TWO-COMPONENT HISTIDINE KINASE"/>
    <property type="match status" value="1"/>
</dbReference>
<evidence type="ECO:0000313" key="17">
    <source>
        <dbReference type="EMBL" id="TQM61552.1"/>
    </source>
</evidence>
<feature type="domain" description="PAS" evidence="16">
    <location>
        <begin position="236"/>
        <end position="275"/>
    </location>
</feature>
<accession>A0A543HTC5</accession>
<evidence type="ECO:0000256" key="9">
    <source>
        <dbReference type="ARBA" id="ARBA00022777"/>
    </source>
</evidence>
<organism evidence="17 18">
    <name type="scientific">Klugiella xanthotipulae</name>
    <dbReference type="NCBI Taxonomy" id="244735"/>
    <lineage>
        <taxon>Bacteria</taxon>
        <taxon>Bacillati</taxon>
        <taxon>Actinomycetota</taxon>
        <taxon>Actinomycetes</taxon>
        <taxon>Micrococcales</taxon>
        <taxon>Microbacteriaceae</taxon>
        <taxon>Klugiella</taxon>
    </lineage>
</organism>
<evidence type="ECO:0000259" key="16">
    <source>
        <dbReference type="PROSITE" id="PS50112"/>
    </source>
</evidence>
<dbReference type="SMART" id="SM00387">
    <property type="entry name" value="HATPase_c"/>
    <property type="match status" value="1"/>
</dbReference>
<dbReference type="PRINTS" id="PR00344">
    <property type="entry name" value="BCTRLSENSOR"/>
</dbReference>
<dbReference type="InterPro" id="IPR029151">
    <property type="entry name" value="Sensor-like_sf"/>
</dbReference>
<dbReference type="SUPFAM" id="SSF103190">
    <property type="entry name" value="Sensory domain-like"/>
    <property type="match status" value="1"/>
</dbReference>
<evidence type="ECO:0000256" key="12">
    <source>
        <dbReference type="ARBA" id="ARBA00023012"/>
    </source>
</evidence>
<dbReference type="InterPro" id="IPR033463">
    <property type="entry name" value="sCache_3"/>
</dbReference>
<feature type="transmembrane region" description="Helical" evidence="14">
    <location>
        <begin position="38"/>
        <end position="62"/>
    </location>
</feature>
<keyword evidence="9 17" id="KW-0418">Kinase</keyword>
<comment type="caution">
    <text evidence="17">The sequence shown here is derived from an EMBL/GenBank/DDBJ whole genome shotgun (WGS) entry which is preliminary data.</text>
</comment>
<dbReference type="Pfam" id="PF17203">
    <property type="entry name" value="sCache_3_2"/>
    <property type="match status" value="1"/>
</dbReference>
<dbReference type="InterPro" id="IPR005467">
    <property type="entry name" value="His_kinase_dom"/>
</dbReference>
<dbReference type="Proteomes" id="UP000318331">
    <property type="component" value="Unassembled WGS sequence"/>
</dbReference>
<dbReference type="InterPro" id="IPR003594">
    <property type="entry name" value="HATPase_dom"/>
</dbReference>
<evidence type="ECO:0000256" key="7">
    <source>
        <dbReference type="ARBA" id="ARBA00022692"/>
    </source>
</evidence>
<keyword evidence="10" id="KW-0067">ATP-binding</keyword>
<feature type="transmembrane region" description="Helical" evidence="14">
    <location>
        <begin position="198"/>
        <end position="218"/>
    </location>
</feature>
<dbReference type="Gene3D" id="3.30.450.20">
    <property type="entry name" value="PAS domain"/>
    <property type="match status" value="2"/>
</dbReference>
<evidence type="ECO:0000256" key="2">
    <source>
        <dbReference type="ARBA" id="ARBA00004651"/>
    </source>
</evidence>
<dbReference type="InterPro" id="IPR016120">
    <property type="entry name" value="Sig_transdc_His_kin_SpoOB"/>
</dbReference>
<dbReference type="Gene3D" id="3.30.565.10">
    <property type="entry name" value="Histidine kinase-like ATPase, C-terminal domain"/>
    <property type="match status" value="1"/>
</dbReference>
<evidence type="ECO:0000256" key="6">
    <source>
        <dbReference type="ARBA" id="ARBA00022679"/>
    </source>
</evidence>
<gene>
    <name evidence="17" type="ORF">FB466_2510</name>
</gene>
<evidence type="ECO:0000256" key="4">
    <source>
        <dbReference type="ARBA" id="ARBA00022475"/>
    </source>
</evidence>
<comment type="catalytic activity">
    <reaction evidence="1">
        <text>ATP + protein L-histidine = ADP + protein N-phospho-L-histidine.</text>
        <dbReference type="EC" id="2.7.13.3"/>
    </reaction>
</comment>
<keyword evidence="11 14" id="KW-1133">Transmembrane helix</keyword>
<comment type="subcellular location">
    <subcellularLocation>
        <location evidence="2">Cell membrane</location>
        <topology evidence="2">Multi-pass membrane protein</topology>
    </subcellularLocation>
</comment>
<proteinExistence type="predicted"/>
<keyword evidence="12" id="KW-0902">Two-component regulatory system</keyword>
<keyword evidence="5" id="KW-0597">Phosphoprotein</keyword>
<dbReference type="EC" id="2.7.13.3" evidence="3"/>
<evidence type="ECO:0000256" key="8">
    <source>
        <dbReference type="ARBA" id="ARBA00022741"/>
    </source>
</evidence>
<evidence type="ECO:0000256" key="11">
    <source>
        <dbReference type="ARBA" id="ARBA00022989"/>
    </source>
</evidence>
<dbReference type="PANTHER" id="PTHR43547:SF10">
    <property type="entry name" value="SENSOR HISTIDINE KINASE DCUS"/>
    <property type="match status" value="1"/>
</dbReference>